<dbReference type="CDD" id="cd05907">
    <property type="entry name" value="VL_LC_FACS_like"/>
    <property type="match status" value="1"/>
</dbReference>
<feature type="domain" description="AMP-dependent synthetase/ligase" evidence="4">
    <location>
        <begin position="16"/>
        <end position="420"/>
    </location>
</feature>
<evidence type="ECO:0000313" key="5">
    <source>
        <dbReference type="EMBL" id="AZJ35929.1"/>
    </source>
</evidence>
<dbReference type="AlphaFoldDB" id="A0A3Q8RR29"/>
<dbReference type="PANTHER" id="PTHR43272:SF32">
    <property type="entry name" value="AMP-DEPENDENT SYNTHETASE_LIGASE DOMAIN-CONTAINING PROTEIN"/>
    <property type="match status" value="1"/>
</dbReference>
<dbReference type="InterPro" id="IPR020459">
    <property type="entry name" value="AMP-binding"/>
</dbReference>
<keyword evidence="2" id="KW-0276">Fatty acid metabolism</keyword>
<dbReference type="EMBL" id="CP032548">
    <property type="protein sequence ID" value="AZJ35929.1"/>
    <property type="molecule type" value="Genomic_DNA"/>
</dbReference>
<proteinExistence type="predicted"/>
<evidence type="ECO:0000256" key="1">
    <source>
        <dbReference type="ARBA" id="ARBA00022598"/>
    </source>
</evidence>
<dbReference type="Gene3D" id="3.40.50.12780">
    <property type="entry name" value="N-terminal domain of ligase-like"/>
    <property type="match status" value="2"/>
</dbReference>
<keyword evidence="1 5" id="KW-0436">Ligase</keyword>
<dbReference type="Proteomes" id="UP000274593">
    <property type="component" value="Chromosome"/>
</dbReference>
<protein>
    <submittedName>
        <fullName evidence="5">Long-chain fatty acid--CoA ligase</fullName>
    </submittedName>
</protein>
<dbReference type="GO" id="GO:0004467">
    <property type="term" value="F:long-chain fatty acid-CoA ligase activity"/>
    <property type="evidence" value="ECO:0007669"/>
    <property type="project" value="TreeGrafter"/>
</dbReference>
<dbReference type="PANTHER" id="PTHR43272">
    <property type="entry name" value="LONG-CHAIN-FATTY-ACID--COA LIGASE"/>
    <property type="match status" value="1"/>
</dbReference>
<dbReference type="InterPro" id="IPR000873">
    <property type="entry name" value="AMP-dep_synth/lig_dom"/>
</dbReference>
<reference evidence="5 6" key="1">
    <citation type="submission" date="2018-09" db="EMBL/GenBank/DDBJ databases">
        <title>Insights into the microbiota of Asian seabass (Lates calcarifer) with tenacibaculosis symptoms and description of sp. nov. Tenacibaculum singaporense.</title>
        <authorList>
            <person name="Miyake S."/>
            <person name="Soh M."/>
            <person name="Azman M.N."/>
            <person name="Ngoh S.Y."/>
            <person name="Orban L."/>
        </authorList>
    </citation>
    <scope>NUCLEOTIDE SEQUENCE [LARGE SCALE GENOMIC DNA]</scope>
    <source>
        <strain evidence="5 6">DSM 106434</strain>
    </source>
</reference>
<evidence type="ECO:0000256" key="2">
    <source>
        <dbReference type="ARBA" id="ARBA00022832"/>
    </source>
</evidence>
<dbReference type="KEGG" id="tsig:D6T69_10490"/>
<dbReference type="PRINTS" id="PR00154">
    <property type="entry name" value="AMPBINDING"/>
</dbReference>
<keyword evidence="6" id="KW-1185">Reference proteome</keyword>
<sequence>MHISSTVTRLFDFPYHQLENYPQQHCLVSKENNEWKSISTKKYIEDANIISKALLSLGVNPGDKIAVITSVNQPKWHLLDIGVMQIGAVNVPLYPTFSEKDYAYILNHSDSVYCFVSDDELYQKVIKIQGQTQLKKVFTFEELDVDYGWSSFLSLGNETALQTKVNELKESINPSDLATIIYTSGTTGTPKGVMLSHNNIVSNVFAVGKRLNLQGNQKKVISYLPICHIFERAASYYCQYMGFEIHFAESIDKVGDNLREIQPHFMAVVPRLLEKVFDKIIDKGSNLSGLKKRLFFWALQLGEQYQPYKANGWWYEFKLSIARKLIFSKWKEALGGQLEFMLAGSAPTQARLVRIFTAAGIPVFEGYGLTETSPAISVTDMRNNGFKIGTVGKVIENVTVKIAEDGEILVKGPNVMMGYYKDSEKTNESIINSYFHTGDIGELDNEGFLKITDRKKEIFKTSGGKYIAPAILESELKKSRFIEQVMVIGEGEKMPAALIQVASEFVQEWSKRHNHTIADITTDEKLLKRIQKEIDICNEKFGKWEQIKRFEITPDEWTTNSGHLTPTLKMRRKIILEKYNSLCQKIYNPQ</sequence>
<dbReference type="Pfam" id="PF23562">
    <property type="entry name" value="AMP-binding_C_3"/>
    <property type="match status" value="1"/>
</dbReference>
<evidence type="ECO:0000256" key="3">
    <source>
        <dbReference type="ARBA" id="ARBA00023098"/>
    </source>
</evidence>
<dbReference type="InterPro" id="IPR042099">
    <property type="entry name" value="ANL_N_sf"/>
</dbReference>
<dbReference type="GO" id="GO:0016020">
    <property type="term" value="C:membrane"/>
    <property type="evidence" value="ECO:0007669"/>
    <property type="project" value="TreeGrafter"/>
</dbReference>
<gene>
    <name evidence="5" type="ORF">D6T69_10490</name>
</gene>
<evidence type="ECO:0000313" key="6">
    <source>
        <dbReference type="Proteomes" id="UP000274593"/>
    </source>
</evidence>
<dbReference type="RefSeq" id="WP_125067684.1">
    <property type="nucleotide sequence ID" value="NZ_CP032548.1"/>
</dbReference>
<dbReference type="Pfam" id="PF00501">
    <property type="entry name" value="AMP-binding"/>
    <property type="match status" value="1"/>
</dbReference>
<dbReference type="InterPro" id="IPR020845">
    <property type="entry name" value="AMP-binding_CS"/>
</dbReference>
<keyword evidence="3" id="KW-0443">Lipid metabolism</keyword>
<dbReference type="PROSITE" id="PS00455">
    <property type="entry name" value="AMP_BINDING"/>
    <property type="match status" value="1"/>
</dbReference>
<accession>A0A3Q8RR29</accession>
<name>A0A3Q8RR29_9FLAO</name>
<evidence type="ECO:0000259" key="4">
    <source>
        <dbReference type="Pfam" id="PF00501"/>
    </source>
</evidence>
<organism evidence="5 6">
    <name type="scientific">Tenacibaculum singaporense</name>
    <dbReference type="NCBI Taxonomy" id="2358479"/>
    <lineage>
        <taxon>Bacteria</taxon>
        <taxon>Pseudomonadati</taxon>
        <taxon>Bacteroidota</taxon>
        <taxon>Flavobacteriia</taxon>
        <taxon>Flavobacteriales</taxon>
        <taxon>Flavobacteriaceae</taxon>
        <taxon>Tenacibaculum</taxon>
    </lineage>
</organism>
<dbReference type="SUPFAM" id="SSF56801">
    <property type="entry name" value="Acetyl-CoA synthetase-like"/>
    <property type="match status" value="1"/>
</dbReference>